<dbReference type="GO" id="GO:0006508">
    <property type="term" value="P:proteolysis"/>
    <property type="evidence" value="ECO:0007669"/>
    <property type="project" value="InterPro"/>
</dbReference>
<dbReference type="EMBL" id="AGNL01007633">
    <property type="protein sequence ID" value="EJK71112.1"/>
    <property type="molecule type" value="Genomic_DNA"/>
</dbReference>
<evidence type="ECO:0000256" key="2">
    <source>
        <dbReference type="SAM" id="Phobius"/>
    </source>
</evidence>
<reference evidence="4 5" key="1">
    <citation type="journal article" date="2012" name="Genome Biol.">
        <title>Genome and low-iron response of an oceanic diatom adapted to chronic iron limitation.</title>
        <authorList>
            <person name="Lommer M."/>
            <person name="Specht M."/>
            <person name="Roy A.S."/>
            <person name="Kraemer L."/>
            <person name="Andreson R."/>
            <person name="Gutowska M.A."/>
            <person name="Wolf J."/>
            <person name="Bergner S.V."/>
            <person name="Schilhabel M.B."/>
            <person name="Klostermeier U.C."/>
            <person name="Beiko R.G."/>
            <person name="Rosenstiel P."/>
            <person name="Hippler M."/>
            <person name="Laroche J."/>
        </authorList>
    </citation>
    <scope>NUCLEOTIDE SEQUENCE [LARGE SCALE GENOMIC DNA]</scope>
    <source>
        <strain evidence="4 5">CCMP1005</strain>
    </source>
</reference>
<dbReference type="OrthoDB" id="66620at2759"/>
<feature type="chain" id="PRO_5003841868" description="Peptidase M41 domain-containing protein" evidence="3">
    <location>
        <begin position="25"/>
        <end position="401"/>
    </location>
</feature>
<dbReference type="PANTHER" id="PTHR33471">
    <property type="entry name" value="ATP-DEPENDENT ZINC METALLOPROTEASE-RELATED"/>
    <property type="match status" value="1"/>
</dbReference>
<keyword evidence="2" id="KW-0472">Membrane</keyword>
<dbReference type="GO" id="GO:0004176">
    <property type="term" value="F:ATP-dependent peptidase activity"/>
    <property type="evidence" value="ECO:0007669"/>
    <property type="project" value="InterPro"/>
</dbReference>
<evidence type="ECO:0000256" key="1">
    <source>
        <dbReference type="SAM" id="Coils"/>
    </source>
</evidence>
<feature type="transmembrane region" description="Helical" evidence="2">
    <location>
        <begin position="221"/>
        <end position="243"/>
    </location>
</feature>
<keyword evidence="2" id="KW-1133">Transmembrane helix</keyword>
<dbReference type="Gene3D" id="1.20.58.760">
    <property type="entry name" value="Peptidase M41"/>
    <property type="match status" value="1"/>
</dbReference>
<dbReference type="OMA" id="EGWAKKW"/>
<evidence type="ECO:0000256" key="3">
    <source>
        <dbReference type="SAM" id="SignalP"/>
    </source>
</evidence>
<organism evidence="4 5">
    <name type="scientific">Thalassiosira oceanica</name>
    <name type="common">Marine diatom</name>
    <dbReference type="NCBI Taxonomy" id="159749"/>
    <lineage>
        <taxon>Eukaryota</taxon>
        <taxon>Sar</taxon>
        <taxon>Stramenopiles</taxon>
        <taxon>Ochrophyta</taxon>
        <taxon>Bacillariophyta</taxon>
        <taxon>Coscinodiscophyceae</taxon>
        <taxon>Thalassiosirophycidae</taxon>
        <taxon>Thalassiosirales</taxon>
        <taxon>Thalassiosiraceae</taxon>
        <taxon>Thalassiosira</taxon>
    </lineage>
</organism>
<keyword evidence="5" id="KW-1185">Reference proteome</keyword>
<dbReference type="eggNOG" id="ENOG502QWEW">
    <property type="taxonomic scope" value="Eukaryota"/>
</dbReference>
<proteinExistence type="predicted"/>
<feature type="coiled-coil region" evidence="1">
    <location>
        <begin position="44"/>
        <end position="71"/>
    </location>
</feature>
<sequence length="401" mass="42337">MSFVRRACILVSATLLCLGCSSSAFTPPATSLARPSGFGTSALFSTTQSEVERLRAAAKAAREEYEKLSREMGKEVASSGDMQATATAAVESKELSVDEVKALAASIEFTGGDAASQSEKLDGLVDSGDLSLWKSAVRRGPTSSTSNMSLLVPFPVTLETLERRSDGKVTGESLGIGGEGDVKFEEFQDLTVAVVLGSTLMGILSLAVLPENIGATVTYLFALIPVGFIGIGSTSPGIIAAAIKGSRGDSEDAEQQRERICRHEAGHFLCGWLCGLPIKSYNVNDDTGVACVEFHTGGAGQELSDEEIASLSVVAMSGSVAEILNFDVAKGGENDLLELQNCFRKSKEFIGAAKQQDLTRWGALTSYNLLKSNAQKYEKLVDAFKQRKSLSDCVALLEGSA</sequence>
<gene>
    <name evidence="4" type="ORF">THAOC_07480</name>
</gene>
<feature type="transmembrane region" description="Helical" evidence="2">
    <location>
        <begin position="190"/>
        <end position="209"/>
    </location>
</feature>
<evidence type="ECO:0000313" key="4">
    <source>
        <dbReference type="EMBL" id="EJK71112.1"/>
    </source>
</evidence>
<dbReference type="Proteomes" id="UP000266841">
    <property type="component" value="Unassembled WGS sequence"/>
</dbReference>
<feature type="signal peptide" evidence="3">
    <location>
        <begin position="1"/>
        <end position="24"/>
    </location>
</feature>
<protein>
    <recommendedName>
        <fullName evidence="6">Peptidase M41 domain-containing protein</fullName>
    </recommendedName>
</protein>
<name>K0TKC4_THAOC</name>
<evidence type="ECO:0008006" key="6">
    <source>
        <dbReference type="Google" id="ProtNLM"/>
    </source>
</evidence>
<dbReference type="PANTHER" id="PTHR33471:SF7">
    <property type="entry name" value="ATP-DEPENDENT ZINC METALLOPROTEASE-RELATED"/>
    <property type="match status" value="1"/>
</dbReference>
<comment type="caution">
    <text evidence="4">The sequence shown here is derived from an EMBL/GenBank/DDBJ whole genome shotgun (WGS) entry which is preliminary data.</text>
</comment>
<keyword evidence="3" id="KW-0732">Signal</keyword>
<keyword evidence="1" id="KW-0175">Coiled coil</keyword>
<accession>K0TKC4</accession>
<dbReference type="GO" id="GO:0004222">
    <property type="term" value="F:metalloendopeptidase activity"/>
    <property type="evidence" value="ECO:0007669"/>
    <property type="project" value="InterPro"/>
</dbReference>
<dbReference type="AlphaFoldDB" id="K0TKC4"/>
<dbReference type="InterPro" id="IPR037219">
    <property type="entry name" value="Peptidase_M41-like"/>
</dbReference>
<dbReference type="GO" id="GO:0005524">
    <property type="term" value="F:ATP binding"/>
    <property type="evidence" value="ECO:0007669"/>
    <property type="project" value="InterPro"/>
</dbReference>
<keyword evidence="2" id="KW-0812">Transmembrane</keyword>
<evidence type="ECO:0000313" key="5">
    <source>
        <dbReference type="Proteomes" id="UP000266841"/>
    </source>
</evidence>
<dbReference type="SUPFAM" id="SSF140990">
    <property type="entry name" value="FtsH protease domain-like"/>
    <property type="match status" value="1"/>
</dbReference>